<reference evidence="1 2" key="1">
    <citation type="journal article" date="2018" name="Nat. Biotechnol.">
        <title>A standardized bacterial taxonomy based on genome phylogeny substantially revises the tree of life.</title>
        <authorList>
            <person name="Parks D.H."/>
            <person name="Chuvochina M."/>
            <person name="Waite D.W."/>
            <person name="Rinke C."/>
            <person name="Skarshewski A."/>
            <person name="Chaumeil P.A."/>
            <person name="Hugenholtz P."/>
        </authorList>
    </citation>
    <scope>NUCLEOTIDE SEQUENCE [LARGE SCALE GENOMIC DNA]</scope>
    <source>
        <strain evidence="1">UBA9905</strain>
    </source>
</reference>
<dbReference type="AlphaFoldDB" id="A0A3D3TJ01"/>
<evidence type="ECO:0000313" key="1">
    <source>
        <dbReference type="EMBL" id="HCO69016.1"/>
    </source>
</evidence>
<evidence type="ECO:0000313" key="2">
    <source>
        <dbReference type="Proteomes" id="UP000264215"/>
    </source>
</evidence>
<name>A0A3D3TJ01_9BACT</name>
<accession>A0A3D3TJ01</accession>
<dbReference type="SUPFAM" id="SSF51726">
    <property type="entry name" value="UROD/MetE-like"/>
    <property type="match status" value="1"/>
</dbReference>
<dbReference type="EMBL" id="DQBS01000005">
    <property type="protein sequence ID" value="HCO69016.1"/>
    <property type="molecule type" value="Genomic_DNA"/>
</dbReference>
<proteinExistence type="predicted"/>
<comment type="caution">
    <text evidence="1">The sequence shown here is derived from an EMBL/GenBank/DDBJ whole genome shotgun (WGS) entry which is preliminary data.</text>
</comment>
<organism evidence="1 2">
    <name type="scientific">Mesotoga infera</name>
    <dbReference type="NCBI Taxonomy" id="1236046"/>
    <lineage>
        <taxon>Bacteria</taxon>
        <taxon>Thermotogati</taxon>
        <taxon>Thermotogota</taxon>
        <taxon>Thermotogae</taxon>
        <taxon>Kosmotogales</taxon>
        <taxon>Kosmotogaceae</taxon>
        <taxon>Mesotoga</taxon>
    </lineage>
</organism>
<feature type="non-terminal residue" evidence="1">
    <location>
        <position position="1"/>
    </location>
</feature>
<protein>
    <submittedName>
        <fullName evidence="1">Uncharacterized protein</fullName>
    </submittedName>
</protein>
<dbReference type="Gene3D" id="3.20.20.210">
    <property type="match status" value="1"/>
</dbReference>
<sequence length="239" mass="27356">VLREIEDFKSLPKLGTAYWYKNFLNICEEILKISSPAGIPFLRGFFSPLDLAASLRGEAIYTDFYEFPAELNSLLDYCADALIAFAEDVYSLAHRYLAGKKYGMWHIKDCIYMSEDTACMISPKLYRKFCAPYTQRVIDHFGIGHMHCHSRALYLVKEICSLDKVASIWIATDPNQPRPIENITYLVDSSNGVCLSIDCERFDEIEGNIEELRKGNFSITLPVETAEEAEQSARDFWEL</sequence>
<dbReference type="Proteomes" id="UP000264215">
    <property type="component" value="Unassembled WGS sequence"/>
</dbReference>
<dbReference type="InterPro" id="IPR038071">
    <property type="entry name" value="UROD/MetE-like_sf"/>
</dbReference>
<gene>
    <name evidence="1" type="ORF">DIT26_00255</name>
</gene>